<dbReference type="EMBL" id="CP081303">
    <property type="protein sequence ID" value="QZE13028.1"/>
    <property type="molecule type" value="Genomic_DNA"/>
</dbReference>
<reference evidence="1" key="1">
    <citation type="submission" date="2021-08" db="EMBL/GenBank/DDBJ databases">
        <title>Novel anaerobic bacterium isolated from sea squirt in East Sea, Republic of Korea.</title>
        <authorList>
            <person name="Nguyen T.H."/>
            <person name="Li Z."/>
            <person name="Lee Y.-J."/>
            <person name="Ko J."/>
            <person name="Kim S.-G."/>
        </authorList>
    </citation>
    <scope>NUCLEOTIDE SEQUENCE</scope>
    <source>
        <strain evidence="1">KCTC 25031</strain>
    </source>
</reference>
<accession>A0AC61NC28</accession>
<evidence type="ECO:0000313" key="1">
    <source>
        <dbReference type="EMBL" id="QZE13028.1"/>
    </source>
</evidence>
<gene>
    <name evidence="1" type="ORF">K4L44_10550</name>
</gene>
<sequence>MKHYFLLYSCILCAFLSCCKKNPEVIQHSETLIIYMAADNNLKSNALLNVYDMVEGIGPDQKVIVFFDKGDKSSYLMEINKKNGVSIHQQVVKQYSDMNSASSSTLHFILKEVIKRYPSEQYGLILWSHGTSWFPSSKPQTKSFGIDKGATIEINDLANALPTKFKYILFDACLMGSVEVASELQNHTDYLLASPTDILKTGMPYKEILPILLNYSQTVKARLVEVCKTYIAHYKQNKGELQSATIALYDLNNIELVQHTMSEIITDYPKVKIGAEGVQRLHKEADCYDLVDAIEKSYGEDSAIKMIKTLNSFILYTDHTDRFQQSLLLKRFHGISCYIPVDKKTYFPDFYSALYWSRITHYNEAIFP</sequence>
<keyword evidence="2" id="KW-1185">Reference proteome</keyword>
<name>A0AC61NC28_9BACT</name>
<proteinExistence type="predicted"/>
<protein>
    <submittedName>
        <fullName evidence="1">Uncharacterized protein</fullName>
    </submittedName>
</protein>
<evidence type="ECO:0000313" key="2">
    <source>
        <dbReference type="Proteomes" id="UP000826212"/>
    </source>
</evidence>
<organism evidence="1 2">
    <name type="scientific">Halosquirtibacter laminarini</name>
    <dbReference type="NCBI Taxonomy" id="3374600"/>
    <lineage>
        <taxon>Bacteria</taxon>
        <taxon>Pseudomonadati</taxon>
        <taxon>Bacteroidota</taxon>
        <taxon>Bacteroidia</taxon>
        <taxon>Marinilabiliales</taxon>
        <taxon>Prolixibacteraceae</taxon>
        <taxon>Halosquirtibacter</taxon>
    </lineage>
</organism>
<dbReference type="Proteomes" id="UP000826212">
    <property type="component" value="Chromosome"/>
</dbReference>